<dbReference type="AlphaFoldDB" id="A0AA91DQ57"/>
<evidence type="ECO:0000259" key="2">
    <source>
        <dbReference type="PROSITE" id="PS51781"/>
    </source>
</evidence>
<dbReference type="EMBL" id="LVHG01000033">
    <property type="protein sequence ID" value="OAK65467.1"/>
    <property type="molecule type" value="Genomic_DNA"/>
</dbReference>
<dbReference type="PROSITE" id="PS51781">
    <property type="entry name" value="SH3B"/>
    <property type="match status" value="1"/>
</dbReference>
<gene>
    <name evidence="3" type="ORF">A3K87_11530</name>
</gene>
<dbReference type="SMART" id="SM00287">
    <property type="entry name" value="SH3b"/>
    <property type="match status" value="2"/>
</dbReference>
<dbReference type="InterPro" id="IPR003646">
    <property type="entry name" value="SH3-like_bac-type"/>
</dbReference>
<reference evidence="3 4" key="1">
    <citation type="submission" date="2016-03" db="EMBL/GenBank/DDBJ databases">
        <title>Genome sequence of Variovorax paradoxus KB5.</title>
        <authorList>
            <person name="Jeong H."/>
            <person name="Hong C.E."/>
            <person name="Jo S.H."/>
            <person name="Park J.M."/>
        </authorList>
    </citation>
    <scope>NUCLEOTIDE SEQUENCE [LARGE SCALE GENOMIC DNA]</scope>
    <source>
        <strain evidence="3 4">KB5</strain>
    </source>
</reference>
<keyword evidence="1" id="KW-0732">Signal</keyword>
<organism evidence="3 4">
    <name type="scientific">Variovorax paradoxus</name>
    <dbReference type="NCBI Taxonomy" id="34073"/>
    <lineage>
        <taxon>Bacteria</taxon>
        <taxon>Pseudomonadati</taxon>
        <taxon>Pseudomonadota</taxon>
        <taxon>Betaproteobacteria</taxon>
        <taxon>Burkholderiales</taxon>
        <taxon>Comamonadaceae</taxon>
        <taxon>Variovorax</taxon>
    </lineage>
</organism>
<evidence type="ECO:0000313" key="4">
    <source>
        <dbReference type="Proteomes" id="UP000077852"/>
    </source>
</evidence>
<proteinExistence type="predicted"/>
<sequence>MDRFSRWPALLLAFFLSWVAVPSVFAAAPSSQMVSAAVPTLNMRTGPGQRYETHWTVSKGYPFRVIGRKGDWLRVSDFENDKAWVYRPMTSKTPHHVVKAKVANLRRAPSTRSPVLKKAGYGDVLRTIERRGDWIKVRHEGGATGWVQKRLTWGW</sequence>
<protein>
    <submittedName>
        <fullName evidence="3">Peptide-binding protein</fullName>
    </submittedName>
</protein>
<dbReference type="PANTHER" id="PTHR34408">
    <property type="entry name" value="FAMILY PROTEIN, PUTATIVE-RELATED"/>
    <property type="match status" value="1"/>
</dbReference>
<dbReference type="InterPro" id="IPR052354">
    <property type="entry name" value="Cell_Wall_Dynamics_Protein"/>
</dbReference>
<feature type="domain" description="SH3b" evidence="2">
    <location>
        <begin position="29"/>
        <end position="94"/>
    </location>
</feature>
<feature type="signal peptide" evidence="1">
    <location>
        <begin position="1"/>
        <end position="26"/>
    </location>
</feature>
<comment type="caution">
    <text evidence="3">The sequence shown here is derived from an EMBL/GenBank/DDBJ whole genome shotgun (WGS) entry which is preliminary data.</text>
</comment>
<dbReference type="PANTHER" id="PTHR34408:SF1">
    <property type="entry name" value="GLYCOSYL HYDROLASE FAMILY 19 DOMAIN-CONTAINING PROTEIN HI_1415"/>
    <property type="match status" value="1"/>
</dbReference>
<accession>A0AA91DQ57</accession>
<evidence type="ECO:0000256" key="1">
    <source>
        <dbReference type="SAM" id="SignalP"/>
    </source>
</evidence>
<name>A0AA91DQ57_VARPD</name>
<dbReference type="InterPro" id="IPR010466">
    <property type="entry name" value="DUF1058"/>
</dbReference>
<dbReference type="Proteomes" id="UP000077852">
    <property type="component" value="Unassembled WGS sequence"/>
</dbReference>
<feature type="chain" id="PRO_5041715724" evidence="1">
    <location>
        <begin position="27"/>
        <end position="155"/>
    </location>
</feature>
<dbReference type="Pfam" id="PF06347">
    <property type="entry name" value="SH3_4"/>
    <property type="match status" value="2"/>
</dbReference>
<dbReference type="RefSeq" id="WP_081267162.1">
    <property type="nucleotide sequence ID" value="NZ_LVHG01000033.1"/>
</dbReference>
<dbReference type="Gene3D" id="2.30.30.40">
    <property type="entry name" value="SH3 Domains"/>
    <property type="match status" value="2"/>
</dbReference>
<evidence type="ECO:0000313" key="3">
    <source>
        <dbReference type="EMBL" id="OAK65467.1"/>
    </source>
</evidence>